<dbReference type="Proteomes" id="UP000095286">
    <property type="component" value="Unplaced"/>
</dbReference>
<evidence type="ECO:0000313" key="1">
    <source>
        <dbReference type="Proteomes" id="UP000095286"/>
    </source>
</evidence>
<dbReference type="WBParaSite" id="RSKR_0000474700.1">
    <property type="protein sequence ID" value="RSKR_0000474700.1"/>
    <property type="gene ID" value="RSKR_0000474700"/>
</dbReference>
<sequence length="166" mass="18035">MVHLFSRILLLLLIGVSIESLKILFISPMMGKSHLNFVGRSADILVAAGHNVTLIAVPVDTQIKSTGTKLAHVVQLPRSEKVDTIWAKINNMGKSLWQHEGGNPLGPIGKRMNNHNGNRFAIAGITSHGIAKCGDKIDPFLTEALSIFRNVTCFGAEINECMTHAD</sequence>
<evidence type="ECO:0000313" key="2">
    <source>
        <dbReference type="WBParaSite" id="RSKR_0000474700.1"/>
    </source>
</evidence>
<accession>A0AC35TVP7</accession>
<proteinExistence type="predicted"/>
<reference evidence="2" key="1">
    <citation type="submission" date="2016-11" db="UniProtKB">
        <authorList>
            <consortium name="WormBaseParasite"/>
        </authorList>
    </citation>
    <scope>IDENTIFICATION</scope>
    <source>
        <strain evidence="2">KR3021</strain>
    </source>
</reference>
<organism evidence="1 2">
    <name type="scientific">Rhabditophanes sp. KR3021</name>
    <dbReference type="NCBI Taxonomy" id="114890"/>
    <lineage>
        <taxon>Eukaryota</taxon>
        <taxon>Metazoa</taxon>
        <taxon>Ecdysozoa</taxon>
        <taxon>Nematoda</taxon>
        <taxon>Chromadorea</taxon>
        <taxon>Rhabditida</taxon>
        <taxon>Tylenchina</taxon>
        <taxon>Panagrolaimomorpha</taxon>
        <taxon>Strongyloidoidea</taxon>
        <taxon>Alloionematidae</taxon>
        <taxon>Rhabditophanes</taxon>
    </lineage>
</organism>
<name>A0AC35TVP7_9BILA</name>
<protein>
    <submittedName>
        <fullName evidence="2">Glucuronosyltransferase</fullName>
    </submittedName>
</protein>